<evidence type="ECO:0000313" key="6">
    <source>
        <dbReference type="Proteomes" id="UP000318717"/>
    </source>
</evidence>
<dbReference type="OrthoDB" id="9782229at2"/>
<feature type="signal peptide" evidence="3">
    <location>
        <begin position="1"/>
        <end position="20"/>
    </location>
</feature>
<dbReference type="GO" id="GO:0009279">
    <property type="term" value="C:cell outer membrane"/>
    <property type="evidence" value="ECO:0007669"/>
    <property type="project" value="InterPro"/>
</dbReference>
<protein>
    <recommendedName>
        <fullName evidence="4">Outer membrane protein OmpA-like transmembrane domain-containing protein</fullName>
    </recommendedName>
</protein>
<gene>
    <name evidence="5" type="ORF">VIN01S_23440</name>
</gene>
<dbReference type="SUPFAM" id="SSF56925">
    <property type="entry name" value="OMPA-like"/>
    <property type="match status" value="1"/>
</dbReference>
<proteinExistence type="inferred from homology"/>
<dbReference type="Proteomes" id="UP000318717">
    <property type="component" value="Unassembled WGS sequence"/>
</dbReference>
<comment type="similarity">
    <text evidence="1">Belongs to the outer membrane OOP (TC 1.B.6) superfamily. OmpA family.</text>
</comment>
<dbReference type="InterPro" id="IPR000498">
    <property type="entry name" value="OmpA-like_TM_dom"/>
</dbReference>
<dbReference type="RefSeq" id="WP_141345986.1">
    <property type="nucleotide sequence ID" value="NZ_BJLF01000011.1"/>
</dbReference>
<keyword evidence="2" id="KW-0406">Ion transport</keyword>
<keyword evidence="2" id="KW-0813">Transport</keyword>
<evidence type="ECO:0000256" key="3">
    <source>
        <dbReference type="SAM" id="SignalP"/>
    </source>
</evidence>
<dbReference type="GO" id="GO:0015288">
    <property type="term" value="F:porin activity"/>
    <property type="evidence" value="ECO:0007669"/>
    <property type="project" value="UniProtKB-KW"/>
</dbReference>
<sequence length="186" mass="20624">MKKSALTITLLLALSFPSLAEESDNLTFSHFYGGIKLGTANYGDLGSGVTEVTGVDDSPFSWGIFFGIQALPWLAFELGYHDLGEAELKDVSGSYDAKTLDLTAKGSYEMVERLSIFGKIGFQAYEWSANGENVFEDDQGWTPHLGVGLEYQFLKNWSGAVEYTWYNDIGGPDINYYGISATYHWF</sequence>
<dbReference type="EMBL" id="BJLF01000011">
    <property type="protein sequence ID" value="GEA51540.1"/>
    <property type="molecule type" value="Genomic_DNA"/>
</dbReference>
<name>A0A4Y3HXU8_9VIBR</name>
<keyword evidence="3" id="KW-0732">Signal</keyword>
<accession>A0A4Y3HXU8</accession>
<feature type="chain" id="PRO_5021266038" description="Outer membrane protein OmpA-like transmembrane domain-containing protein" evidence="3">
    <location>
        <begin position="21"/>
        <end position="186"/>
    </location>
</feature>
<keyword evidence="2" id="KW-0626">Porin</keyword>
<evidence type="ECO:0000313" key="5">
    <source>
        <dbReference type="EMBL" id="GEA51540.1"/>
    </source>
</evidence>
<keyword evidence="6" id="KW-1185">Reference proteome</keyword>
<dbReference type="Pfam" id="PF01389">
    <property type="entry name" value="OmpA_membrane"/>
    <property type="match status" value="1"/>
</dbReference>
<evidence type="ECO:0000256" key="1">
    <source>
        <dbReference type="ARBA" id="ARBA00005710"/>
    </source>
</evidence>
<organism evidence="5 6">
    <name type="scientific">Vibrio inusitatus NBRC 102082</name>
    <dbReference type="NCBI Taxonomy" id="1219070"/>
    <lineage>
        <taxon>Bacteria</taxon>
        <taxon>Pseudomonadati</taxon>
        <taxon>Pseudomonadota</taxon>
        <taxon>Gammaproteobacteria</taxon>
        <taxon>Vibrionales</taxon>
        <taxon>Vibrionaceae</taxon>
        <taxon>Vibrio</taxon>
    </lineage>
</organism>
<dbReference type="InterPro" id="IPR011250">
    <property type="entry name" value="OMP/PagP_B-barrel"/>
</dbReference>
<dbReference type="Gene3D" id="2.40.160.20">
    <property type="match status" value="1"/>
</dbReference>
<feature type="domain" description="Outer membrane protein OmpA-like transmembrane" evidence="4">
    <location>
        <begin position="30"/>
        <end position="171"/>
    </location>
</feature>
<dbReference type="AlphaFoldDB" id="A0A4Y3HXU8"/>
<comment type="caution">
    <text evidence="5">The sequence shown here is derived from an EMBL/GenBank/DDBJ whole genome shotgun (WGS) entry which is preliminary data.</text>
</comment>
<evidence type="ECO:0000259" key="4">
    <source>
        <dbReference type="Pfam" id="PF01389"/>
    </source>
</evidence>
<dbReference type="GO" id="GO:0046930">
    <property type="term" value="C:pore complex"/>
    <property type="evidence" value="ECO:0007669"/>
    <property type="project" value="UniProtKB-KW"/>
</dbReference>
<evidence type="ECO:0000256" key="2">
    <source>
        <dbReference type="ARBA" id="ARBA00023114"/>
    </source>
</evidence>
<reference evidence="5 6" key="1">
    <citation type="submission" date="2019-06" db="EMBL/GenBank/DDBJ databases">
        <title>Whole genome shotgun sequence of Vibrio inusitatus NBRC 102082.</title>
        <authorList>
            <person name="Hosoyama A."/>
            <person name="Uohara A."/>
            <person name="Ohji S."/>
            <person name="Ichikawa N."/>
        </authorList>
    </citation>
    <scope>NUCLEOTIDE SEQUENCE [LARGE SCALE GENOMIC DNA]</scope>
    <source>
        <strain evidence="5 6">NBRC 102082</strain>
    </source>
</reference>
<keyword evidence="2" id="KW-0812">Transmembrane</keyword>